<feature type="domain" description="Quercetin 2,3-dioxygenase C-terminal cupin" evidence="1">
    <location>
        <begin position="147"/>
        <end position="213"/>
    </location>
</feature>
<name>A0A6N8J2Q5_9BACT</name>
<dbReference type="InterPro" id="IPR014710">
    <property type="entry name" value="RmlC-like_jellyroll"/>
</dbReference>
<proteinExistence type="predicted"/>
<dbReference type="InterPro" id="IPR041602">
    <property type="entry name" value="Quercetinase_C"/>
</dbReference>
<evidence type="ECO:0000313" key="2">
    <source>
        <dbReference type="EMBL" id="MVT39497.1"/>
    </source>
</evidence>
<protein>
    <submittedName>
        <fullName evidence="2">Pirin</fullName>
    </submittedName>
</protein>
<dbReference type="InterPro" id="IPR011051">
    <property type="entry name" value="RmlC_Cupin_sf"/>
</dbReference>
<reference evidence="2 3" key="1">
    <citation type="submission" date="2019-12" db="EMBL/GenBank/DDBJ databases">
        <title>The draft genomic sequence of strain Chitinophaga oryziterrae JCM 16595.</title>
        <authorList>
            <person name="Zhang X."/>
        </authorList>
    </citation>
    <scope>NUCLEOTIDE SEQUENCE [LARGE SCALE GENOMIC DNA]</scope>
    <source>
        <strain evidence="2 3">JCM 16595</strain>
    </source>
</reference>
<comment type="caution">
    <text evidence="2">The sequence shown here is derived from an EMBL/GenBank/DDBJ whole genome shotgun (WGS) entry which is preliminary data.</text>
</comment>
<dbReference type="Pfam" id="PF17954">
    <property type="entry name" value="Pirin_C_2"/>
    <property type="match status" value="1"/>
</dbReference>
<dbReference type="Gene3D" id="2.60.120.10">
    <property type="entry name" value="Jelly Rolls"/>
    <property type="match status" value="2"/>
</dbReference>
<dbReference type="PANTHER" id="PTHR43212">
    <property type="entry name" value="QUERCETIN 2,3-DIOXYGENASE"/>
    <property type="match status" value="1"/>
</dbReference>
<evidence type="ECO:0000259" key="1">
    <source>
        <dbReference type="Pfam" id="PF17954"/>
    </source>
</evidence>
<sequence length="219" mass="24226">MVPQSKGKIFLAAERGLNELSWFRSYNTFNFGRYYNEHKTPFGALYVLNEDTLAGGHVITMNVEEDSDIILIPVVGAIACDNDVITAGQIQLLSMKAGTSFSVANPYETELVKFLQIWIKGTTSSRLIDFDLDAEKNQLLELCKGVMIGKFGGREEAVYKLSGPGNSMFAFVIEGVFEVQYRLLHAGDSLGLSEIEEVELEALSNNAIILMIEILPTCK</sequence>
<evidence type="ECO:0000313" key="3">
    <source>
        <dbReference type="Proteomes" id="UP000468388"/>
    </source>
</evidence>
<gene>
    <name evidence="2" type="ORF">GO495_02760</name>
</gene>
<dbReference type="PANTHER" id="PTHR43212:SF3">
    <property type="entry name" value="QUERCETIN 2,3-DIOXYGENASE"/>
    <property type="match status" value="1"/>
</dbReference>
<dbReference type="RefSeq" id="WP_157298171.1">
    <property type="nucleotide sequence ID" value="NZ_BAAAZB010000005.1"/>
</dbReference>
<accession>A0A6N8J2Q5</accession>
<keyword evidence="3" id="KW-1185">Reference proteome</keyword>
<dbReference type="AlphaFoldDB" id="A0A6N8J2Q5"/>
<dbReference type="OrthoDB" id="321327at2"/>
<organism evidence="2 3">
    <name type="scientific">Chitinophaga oryziterrae</name>
    <dbReference type="NCBI Taxonomy" id="1031224"/>
    <lineage>
        <taxon>Bacteria</taxon>
        <taxon>Pseudomonadati</taxon>
        <taxon>Bacteroidota</taxon>
        <taxon>Chitinophagia</taxon>
        <taxon>Chitinophagales</taxon>
        <taxon>Chitinophagaceae</taxon>
        <taxon>Chitinophaga</taxon>
    </lineage>
</organism>
<dbReference type="InterPro" id="IPR012093">
    <property type="entry name" value="Pirin"/>
</dbReference>
<dbReference type="EMBL" id="WRXO01000001">
    <property type="protein sequence ID" value="MVT39497.1"/>
    <property type="molecule type" value="Genomic_DNA"/>
</dbReference>
<dbReference type="Proteomes" id="UP000468388">
    <property type="component" value="Unassembled WGS sequence"/>
</dbReference>
<dbReference type="SUPFAM" id="SSF51182">
    <property type="entry name" value="RmlC-like cupins"/>
    <property type="match status" value="1"/>
</dbReference>